<accession>A0A9P4N6A3</accession>
<comment type="caution">
    <text evidence="1">The sequence shown here is derived from an EMBL/GenBank/DDBJ whole genome shotgun (WGS) entry which is preliminary data.</text>
</comment>
<protein>
    <submittedName>
        <fullName evidence="1">Uncharacterized protein</fullName>
    </submittedName>
</protein>
<evidence type="ECO:0000313" key="1">
    <source>
        <dbReference type="EMBL" id="KAF2264449.1"/>
    </source>
</evidence>
<dbReference type="AlphaFoldDB" id="A0A9P4N6A3"/>
<reference evidence="2" key="1">
    <citation type="journal article" date="2020" name="Stud. Mycol.">
        <title>101 Dothideomycetes genomes: A test case for predicting lifestyles and emergence of pathogens.</title>
        <authorList>
            <person name="Haridas S."/>
            <person name="Albert R."/>
            <person name="Binder M."/>
            <person name="Bloem J."/>
            <person name="LaButti K."/>
            <person name="Salamov A."/>
            <person name="Andreopoulos B."/>
            <person name="Baker S."/>
            <person name="Barry K."/>
            <person name="Bills G."/>
            <person name="Bluhm B."/>
            <person name="Cannon C."/>
            <person name="Castanera R."/>
            <person name="Culley D."/>
            <person name="Daum C."/>
            <person name="Ezra D."/>
            <person name="Gonzalez J."/>
            <person name="Henrissat B."/>
            <person name="Kuo A."/>
            <person name="Liang C."/>
            <person name="Lipzen A."/>
            <person name="Lutzoni F."/>
            <person name="Magnuson J."/>
            <person name="Mondo S."/>
            <person name="Nolan M."/>
            <person name="Ohm R."/>
            <person name="Pangilinan J."/>
            <person name="Park H.-J."/>
            <person name="Ramirez L."/>
            <person name="Alfaro M."/>
            <person name="Sun H."/>
            <person name="Tritt A."/>
            <person name="Yoshinaga Y."/>
            <person name="Zwiers L.-H."/>
            <person name="Turgeon B."/>
            <person name="Goodwin S."/>
            <person name="Spatafora J."/>
            <person name="Crous P."/>
            <person name="Grigoriev I."/>
        </authorList>
    </citation>
    <scope>NUCLEOTIDE SEQUENCE [LARGE SCALE GENOMIC DNA]</scope>
    <source>
        <strain evidence="2">CBS 304.66</strain>
    </source>
</reference>
<dbReference type="Proteomes" id="UP000800093">
    <property type="component" value="Unassembled WGS sequence"/>
</dbReference>
<sequence>MRQADQMNQNSSSHRLFHQQLIALIAQNLDPQTLYQLCFTPDKFCQISEPFLYLDVLFSPKDRHKPQCLKWSVIDTPILSLYIKSITIG</sequence>
<name>A0A9P4N6A3_9PLEO</name>
<proteinExistence type="predicted"/>
<keyword evidence="2" id="KW-1185">Reference proteome</keyword>
<organism evidence="1 2">
    <name type="scientific">Lojkania enalia</name>
    <dbReference type="NCBI Taxonomy" id="147567"/>
    <lineage>
        <taxon>Eukaryota</taxon>
        <taxon>Fungi</taxon>
        <taxon>Dikarya</taxon>
        <taxon>Ascomycota</taxon>
        <taxon>Pezizomycotina</taxon>
        <taxon>Dothideomycetes</taxon>
        <taxon>Pleosporomycetidae</taxon>
        <taxon>Pleosporales</taxon>
        <taxon>Pleosporales incertae sedis</taxon>
        <taxon>Lojkania</taxon>
    </lineage>
</organism>
<evidence type="ECO:0000313" key="2">
    <source>
        <dbReference type="Proteomes" id="UP000800093"/>
    </source>
</evidence>
<gene>
    <name evidence="1" type="ORF">CC78DRAFT_235291</name>
</gene>
<dbReference type="EMBL" id="ML986616">
    <property type="protein sequence ID" value="KAF2264449.1"/>
    <property type="molecule type" value="Genomic_DNA"/>
</dbReference>